<evidence type="ECO:0000256" key="4">
    <source>
        <dbReference type="RuleBase" id="RU610713"/>
    </source>
</evidence>
<dbReference type="PANTHER" id="PTHR11769">
    <property type="entry name" value="HYALURONIDASE"/>
    <property type="match status" value="1"/>
</dbReference>
<dbReference type="EC" id="3.2.1.35" evidence="4"/>
<dbReference type="GO" id="GO:0030214">
    <property type="term" value="P:hyaluronan catabolic process"/>
    <property type="evidence" value="ECO:0007669"/>
    <property type="project" value="TreeGrafter"/>
</dbReference>
<dbReference type="InterPro" id="IPR017853">
    <property type="entry name" value="GH"/>
</dbReference>
<feature type="chain" id="PRO_5009115553" description="Hyaluronidase" evidence="6">
    <location>
        <begin position="17"/>
        <end position="822"/>
    </location>
</feature>
<evidence type="ECO:0000256" key="5">
    <source>
        <dbReference type="SAM" id="MobiDB-lite"/>
    </source>
</evidence>
<sequence length="822" mass="93349">MNLLLFLFLASCAVRCDDSNNYYVIQMPEDDTPVLTSPRTPPFEVYWNVPTMQCSSKKIHFTNLFDKFGILQNSNDSFRGEKIAILYDPGFFPALFRNESSGKLRFRNGGVPQEGDLDLHLKAFRSVLDQSIPDKEFSGIGIIDFESWRPILRQNFGEVVPYKAVSYEIERDRHWWWPQQWIHDEAKKRFEDAARLFMQNTIAAAKQMRPRAKWGYYGFPYCFNMASNNMNQHCAKNVHGENDQIDWLWMESTALYPSVYSFKQLTTSQLTQLISGRIQEAARVRRTHTPILPYFWFRYKDGGFLTEADLQAALKTFNLSHASGFIIWGSSNDVNTVDKCQKLLNYIENVMGPAIAKYTKGNKQHDEANDVNIVAENEAVTDMTMVNDATTGIHTTETETESLENINTTTIKPALHDAIEDYVRLVDDETTDPTLENDSQELVIVQEELVQTDTNNQSIIEEKDTVLNKLNESVLIDLLLNTLFSNISKENQTIILNVEADKHPNNKINLKTTENALANSSDSTLREDIPLDIHLIKLSKDKMKGEPKHGLVNQATDSLQQSSLSGASQGTTENILETSTYLASNSIQGIAKNNEKDDENYNTKTSYAKTTENVFSKITDISTEGIPSNIETSTYLGNLPKQRLNKDGKKGKPKHDYVVLRSTELTTEFYDSPTTAENTLTTDTNGLKTTELYDKSIDLLLDSTHYIDYTTDESSTTSTTVVDYDVSTEIPLDPSINRKNRILKKISVEKQTEATSETTENYKSDRGYTTEKQSTNINEFISKDLRKGRPRIDREDLADDKAEFVDNLQSSSSIEQVNTRIV</sequence>
<proteinExistence type="inferred from homology"/>
<gene>
    <name evidence="7" type="ORF">g.3691</name>
</gene>
<protein>
    <recommendedName>
        <fullName evidence="4">Hyaluronidase</fullName>
        <ecNumber evidence="4">3.2.1.35</ecNumber>
    </recommendedName>
</protein>
<dbReference type="GO" id="GO:0004415">
    <property type="term" value="F:hyalurononglucosaminidase activity"/>
    <property type="evidence" value="ECO:0007669"/>
    <property type="project" value="UniProtKB-UniRule"/>
</dbReference>
<comment type="catalytic activity">
    <reaction evidence="4">
        <text>Random hydrolysis of (1-&gt;4)-linkages between N-acetyl-beta-D-glucosamine and D-glucuronate residues in hyaluronate.</text>
        <dbReference type="EC" id="3.2.1.35"/>
    </reaction>
</comment>
<feature type="signal peptide" evidence="6">
    <location>
        <begin position="1"/>
        <end position="16"/>
    </location>
</feature>
<evidence type="ECO:0000256" key="1">
    <source>
        <dbReference type="ARBA" id="ARBA00008871"/>
    </source>
</evidence>
<dbReference type="Gene3D" id="3.20.20.70">
    <property type="entry name" value="Aldolase class I"/>
    <property type="match status" value="1"/>
</dbReference>
<keyword evidence="3" id="KW-0325">Glycoprotein</keyword>
<evidence type="ECO:0000256" key="2">
    <source>
        <dbReference type="ARBA" id="ARBA00023157"/>
    </source>
</evidence>
<dbReference type="InterPro" id="IPR001329">
    <property type="entry name" value="Venom_Hyaluronidase"/>
</dbReference>
<dbReference type="PRINTS" id="PR00846">
    <property type="entry name" value="GLHYDRLASE56"/>
</dbReference>
<evidence type="ECO:0000313" key="7">
    <source>
        <dbReference type="EMBL" id="JAT89973.1"/>
    </source>
</evidence>
<dbReference type="Pfam" id="PF01630">
    <property type="entry name" value="Glyco_hydro_56"/>
    <property type="match status" value="1"/>
</dbReference>
<dbReference type="AlphaFoldDB" id="A0A1E1WSE8"/>
<evidence type="ECO:0000256" key="3">
    <source>
        <dbReference type="ARBA" id="ARBA00023180"/>
    </source>
</evidence>
<reference evidence="7" key="1">
    <citation type="submission" date="2015-09" db="EMBL/GenBank/DDBJ databases">
        <title>De novo assembly of Pectinophora gossypiella (Pink Bollworm) gut transcriptome.</title>
        <authorList>
            <person name="Tassone E.E."/>
        </authorList>
    </citation>
    <scope>NUCLEOTIDE SEQUENCE</scope>
</reference>
<keyword evidence="2" id="KW-1015">Disulfide bond</keyword>
<keyword evidence="4" id="KW-0326">Glycosidase</keyword>
<dbReference type="InterPro" id="IPR018155">
    <property type="entry name" value="Hyaluronidase"/>
</dbReference>
<accession>A0A1E1WSE8</accession>
<dbReference type="InterPro" id="IPR013785">
    <property type="entry name" value="Aldolase_TIM"/>
</dbReference>
<keyword evidence="6" id="KW-0732">Signal</keyword>
<dbReference type="PRINTS" id="PR00847">
    <property type="entry name" value="HYALURONDASE"/>
</dbReference>
<dbReference type="GO" id="GO:0005975">
    <property type="term" value="P:carbohydrate metabolic process"/>
    <property type="evidence" value="ECO:0007669"/>
    <property type="project" value="InterPro"/>
</dbReference>
<dbReference type="GO" id="GO:0006952">
    <property type="term" value="P:defense response"/>
    <property type="evidence" value="ECO:0007669"/>
    <property type="project" value="InterPro"/>
</dbReference>
<dbReference type="SUPFAM" id="SSF51445">
    <property type="entry name" value="(Trans)glycosidases"/>
    <property type="match status" value="1"/>
</dbReference>
<dbReference type="OrthoDB" id="5796153at2759"/>
<dbReference type="PANTHER" id="PTHR11769:SF35">
    <property type="entry name" value="HYALURONIDASE"/>
    <property type="match status" value="1"/>
</dbReference>
<feature type="region of interest" description="Disordered" evidence="5">
    <location>
        <begin position="752"/>
        <end position="771"/>
    </location>
</feature>
<dbReference type="EMBL" id="GDQN01001081">
    <property type="protein sequence ID" value="JAT89973.1"/>
    <property type="molecule type" value="Transcribed_RNA"/>
</dbReference>
<evidence type="ECO:0000256" key="6">
    <source>
        <dbReference type="SAM" id="SignalP"/>
    </source>
</evidence>
<organism evidence="7">
    <name type="scientific">Pectinophora gossypiella</name>
    <name type="common">Cotton pink bollworm</name>
    <name type="synonym">Depressaria gossypiella</name>
    <dbReference type="NCBI Taxonomy" id="13191"/>
    <lineage>
        <taxon>Eukaryota</taxon>
        <taxon>Metazoa</taxon>
        <taxon>Ecdysozoa</taxon>
        <taxon>Arthropoda</taxon>
        <taxon>Hexapoda</taxon>
        <taxon>Insecta</taxon>
        <taxon>Pterygota</taxon>
        <taxon>Neoptera</taxon>
        <taxon>Endopterygota</taxon>
        <taxon>Lepidoptera</taxon>
        <taxon>Glossata</taxon>
        <taxon>Ditrysia</taxon>
        <taxon>Gelechioidea</taxon>
        <taxon>Gelechiidae</taxon>
        <taxon>Apatetrinae</taxon>
        <taxon>Pectinophora</taxon>
    </lineage>
</organism>
<feature type="compositionally biased region" description="Basic and acidic residues" evidence="5">
    <location>
        <begin position="760"/>
        <end position="769"/>
    </location>
</feature>
<keyword evidence="4" id="KW-0378">Hydrolase</keyword>
<name>A0A1E1WSE8_PECGO</name>
<comment type="similarity">
    <text evidence="1 4">Belongs to the glycosyl hydrolase 56 family.</text>
</comment>